<evidence type="ECO:0000313" key="10">
    <source>
        <dbReference type="Proteomes" id="UP000321595"/>
    </source>
</evidence>
<dbReference type="GO" id="GO:0048038">
    <property type="term" value="F:quinone binding"/>
    <property type="evidence" value="ECO:0007669"/>
    <property type="project" value="UniProtKB-KW"/>
</dbReference>
<keyword evidence="3 7" id="KW-0813">Transport</keyword>
<dbReference type="KEGG" id="bbae:FRD01_21690"/>
<comment type="subunit">
    <text evidence="7">NDH-1 is composed of 14 different subunits. Subunits NuoA, H, J, K, L, M, N constitute the membrane sector of the complex.</text>
</comment>
<dbReference type="Gene3D" id="1.20.58.1610">
    <property type="entry name" value="NADH:ubiquinone/plastoquinone oxidoreductase, chain 3"/>
    <property type="match status" value="1"/>
</dbReference>
<keyword evidence="7" id="KW-0830">Ubiquinone</keyword>
<keyword evidence="10" id="KW-1185">Reference proteome</keyword>
<evidence type="ECO:0000256" key="1">
    <source>
        <dbReference type="ARBA" id="ARBA00004141"/>
    </source>
</evidence>
<comment type="subcellular location">
    <subcellularLocation>
        <location evidence="7 8">Cell membrane</location>
        <topology evidence="7 8">Multi-pass membrane protein</topology>
    </subcellularLocation>
    <subcellularLocation>
        <location evidence="1">Membrane</location>
        <topology evidence="1">Multi-pass membrane protein</topology>
    </subcellularLocation>
</comment>
<dbReference type="Proteomes" id="UP000321595">
    <property type="component" value="Chromosome"/>
</dbReference>
<evidence type="ECO:0000256" key="8">
    <source>
        <dbReference type="RuleBase" id="RU003639"/>
    </source>
</evidence>
<dbReference type="OrthoDB" id="9791970at2"/>
<keyword evidence="7 8" id="KW-0874">Quinone</keyword>
<evidence type="ECO:0000313" key="9">
    <source>
        <dbReference type="EMBL" id="QED29796.1"/>
    </source>
</evidence>
<keyword evidence="7" id="KW-1278">Translocase</keyword>
<evidence type="ECO:0000256" key="4">
    <source>
        <dbReference type="ARBA" id="ARBA00022692"/>
    </source>
</evidence>
<evidence type="ECO:0000256" key="3">
    <source>
        <dbReference type="ARBA" id="ARBA00022448"/>
    </source>
</evidence>
<reference evidence="9 10" key="1">
    <citation type="submission" date="2019-08" db="EMBL/GenBank/DDBJ databases">
        <authorList>
            <person name="Liang Q."/>
        </authorList>
    </citation>
    <scope>NUCLEOTIDE SEQUENCE [LARGE SCALE GENOMIC DNA]</scope>
    <source>
        <strain evidence="9 10">V1718</strain>
    </source>
</reference>
<evidence type="ECO:0000256" key="2">
    <source>
        <dbReference type="ARBA" id="ARBA00008472"/>
    </source>
</evidence>
<name>A0A5B8Y1H7_9DELT</name>
<organism evidence="9 10">
    <name type="scientific">Microvenator marinus</name>
    <dbReference type="NCBI Taxonomy" id="2600177"/>
    <lineage>
        <taxon>Bacteria</taxon>
        <taxon>Deltaproteobacteria</taxon>
        <taxon>Bradymonadales</taxon>
        <taxon>Microvenatoraceae</taxon>
        <taxon>Microvenator</taxon>
    </lineage>
</organism>
<dbReference type="RefSeq" id="WP_146963029.1">
    <property type="nucleotide sequence ID" value="NZ_CP042467.1"/>
</dbReference>
<dbReference type="InterPro" id="IPR023043">
    <property type="entry name" value="NAD(P)H_OxRDtase_bac/plastid"/>
</dbReference>
<dbReference type="GO" id="GO:0030964">
    <property type="term" value="C:NADH dehydrogenase complex"/>
    <property type="evidence" value="ECO:0007669"/>
    <property type="project" value="TreeGrafter"/>
</dbReference>
<keyword evidence="5 7" id="KW-1133">Transmembrane helix</keyword>
<feature type="transmembrane region" description="Helical" evidence="7">
    <location>
        <begin position="6"/>
        <end position="31"/>
    </location>
</feature>
<comment type="similarity">
    <text evidence="2 7 8">Belongs to the complex I subunit 3 family.</text>
</comment>
<evidence type="ECO:0000256" key="5">
    <source>
        <dbReference type="ARBA" id="ARBA00022989"/>
    </source>
</evidence>
<dbReference type="GO" id="GO:0005886">
    <property type="term" value="C:plasma membrane"/>
    <property type="evidence" value="ECO:0007669"/>
    <property type="project" value="UniProtKB-SubCell"/>
</dbReference>
<keyword evidence="6 7" id="KW-0472">Membrane</keyword>
<dbReference type="Pfam" id="PF00507">
    <property type="entry name" value="Oxidored_q4"/>
    <property type="match status" value="1"/>
</dbReference>
<keyword evidence="7" id="KW-1003">Cell membrane</keyword>
<evidence type="ECO:0000256" key="6">
    <source>
        <dbReference type="ARBA" id="ARBA00023136"/>
    </source>
</evidence>
<proteinExistence type="inferred from homology"/>
<feature type="transmembrane region" description="Helical" evidence="7">
    <location>
        <begin position="62"/>
        <end position="84"/>
    </location>
</feature>
<feature type="transmembrane region" description="Helical" evidence="7">
    <location>
        <begin position="96"/>
        <end position="115"/>
    </location>
</feature>
<dbReference type="PANTHER" id="PTHR11058:SF9">
    <property type="entry name" value="NADH-UBIQUINONE OXIDOREDUCTASE CHAIN 3"/>
    <property type="match status" value="1"/>
</dbReference>
<dbReference type="PANTHER" id="PTHR11058">
    <property type="entry name" value="NADH-UBIQUINONE OXIDOREDUCTASE CHAIN 3"/>
    <property type="match status" value="1"/>
</dbReference>
<comment type="function">
    <text evidence="7">NDH-1 shuttles electrons from NADH, via FMN and iron-sulfur (Fe-S) centers, to quinones in the respiratory chain. The immediate electron acceptor for the enzyme in this species is believed to be ubiquinone. Couples the redox reaction to proton translocation (for every two electrons transferred, four hydrogen ions are translocated across the cytoplasmic membrane), and thus conserves the redox energy in a proton gradient.</text>
</comment>
<protein>
    <recommendedName>
        <fullName evidence="7">NADH-quinone oxidoreductase subunit A</fullName>
        <ecNumber evidence="7">7.1.1.-</ecNumber>
    </recommendedName>
    <alternativeName>
        <fullName evidence="7">NADH dehydrogenase I subunit A</fullName>
    </alternativeName>
    <alternativeName>
        <fullName evidence="7">NDH-1 subunit A</fullName>
    </alternativeName>
    <alternativeName>
        <fullName evidence="7">NUO1</fullName>
    </alternativeName>
</protein>
<dbReference type="EC" id="7.1.1.-" evidence="7"/>
<sequence length="125" mass="14111">MEIADYLGFVLLTLVAFVVVVAITFSANAFGPRNPTKQKVMPYESGSDQLVAPQEHRFSVKFYMVAISFILFDLETVFLVPWAISWKQSQMLGFGLYSLGVMMLFVAVLTIGLVYEWKQGGLEWD</sequence>
<dbReference type="InterPro" id="IPR000440">
    <property type="entry name" value="NADH_UbQ/plastoQ_OxRdtase_su3"/>
</dbReference>
<gene>
    <name evidence="7" type="primary">nuoA</name>
    <name evidence="9" type="ORF">FRD01_21690</name>
</gene>
<dbReference type="GO" id="GO:0050136">
    <property type="term" value="F:NADH dehydrogenase (quinone) (non-electrogenic) activity"/>
    <property type="evidence" value="ECO:0007669"/>
    <property type="project" value="UniProtKB-UniRule"/>
</dbReference>
<evidence type="ECO:0000256" key="7">
    <source>
        <dbReference type="HAMAP-Rule" id="MF_01394"/>
    </source>
</evidence>
<dbReference type="HAMAP" id="MF_01394">
    <property type="entry name" value="NDH1_NuoA"/>
    <property type="match status" value="1"/>
</dbReference>
<dbReference type="EMBL" id="CP042467">
    <property type="protein sequence ID" value="QED29796.1"/>
    <property type="molecule type" value="Genomic_DNA"/>
</dbReference>
<dbReference type="GO" id="GO:0008137">
    <property type="term" value="F:NADH dehydrogenase (ubiquinone) activity"/>
    <property type="evidence" value="ECO:0007669"/>
    <property type="project" value="InterPro"/>
</dbReference>
<dbReference type="InterPro" id="IPR038430">
    <property type="entry name" value="NDAH_ubi_oxred_su3_sf"/>
</dbReference>
<accession>A0A5B8Y1H7</accession>
<keyword evidence="7 8" id="KW-0520">NAD</keyword>
<keyword evidence="4 7" id="KW-0812">Transmembrane</keyword>
<comment type="catalytic activity">
    <reaction evidence="7 8">
        <text>a quinone + NADH + 5 H(+)(in) = a quinol + NAD(+) + 4 H(+)(out)</text>
        <dbReference type="Rhea" id="RHEA:57888"/>
        <dbReference type="ChEBI" id="CHEBI:15378"/>
        <dbReference type="ChEBI" id="CHEBI:24646"/>
        <dbReference type="ChEBI" id="CHEBI:57540"/>
        <dbReference type="ChEBI" id="CHEBI:57945"/>
        <dbReference type="ChEBI" id="CHEBI:132124"/>
    </reaction>
</comment>
<dbReference type="AlphaFoldDB" id="A0A5B8Y1H7"/>